<dbReference type="GO" id="GO:0022857">
    <property type="term" value="F:transmembrane transporter activity"/>
    <property type="evidence" value="ECO:0007669"/>
    <property type="project" value="InterPro"/>
</dbReference>
<evidence type="ECO:0000259" key="8">
    <source>
        <dbReference type="PROSITE" id="PS50850"/>
    </source>
</evidence>
<keyword evidence="5 7" id="KW-0472">Membrane</keyword>
<organism evidence="9 10">
    <name type="scientific">Natrialba aegyptia DSM 13077</name>
    <dbReference type="NCBI Taxonomy" id="1227491"/>
    <lineage>
        <taxon>Archaea</taxon>
        <taxon>Methanobacteriati</taxon>
        <taxon>Methanobacteriota</taxon>
        <taxon>Stenosarchaea group</taxon>
        <taxon>Halobacteria</taxon>
        <taxon>Halobacteriales</taxon>
        <taxon>Natrialbaceae</taxon>
        <taxon>Natrialba</taxon>
    </lineage>
</organism>
<feature type="transmembrane region" description="Helical" evidence="7">
    <location>
        <begin position="122"/>
        <end position="142"/>
    </location>
</feature>
<evidence type="ECO:0000313" key="9">
    <source>
        <dbReference type="EMBL" id="ELZ06504.1"/>
    </source>
</evidence>
<dbReference type="PANTHER" id="PTHR43124">
    <property type="entry name" value="PURINE EFFLUX PUMP PBUE"/>
    <property type="match status" value="1"/>
</dbReference>
<dbReference type="PROSITE" id="PS50850">
    <property type="entry name" value="MFS"/>
    <property type="match status" value="1"/>
</dbReference>
<feature type="transmembrane region" description="Helical" evidence="7">
    <location>
        <begin position="254"/>
        <end position="278"/>
    </location>
</feature>
<dbReference type="PATRIC" id="fig|1227491.4.peg.1902"/>
<dbReference type="InterPro" id="IPR011701">
    <property type="entry name" value="MFS"/>
</dbReference>
<evidence type="ECO:0000256" key="4">
    <source>
        <dbReference type="ARBA" id="ARBA00022989"/>
    </source>
</evidence>
<dbReference type="InterPro" id="IPR036259">
    <property type="entry name" value="MFS_trans_sf"/>
</dbReference>
<name>M0BA51_9EURY</name>
<feature type="transmembrane region" description="Helical" evidence="7">
    <location>
        <begin position="298"/>
        <end position="321"/>
    </location>
</feature>
<feature type="transmembrane region" description="Helical" evidence="7">
    <location>
        <begin position="328"/>
        <end position="346"/>
    </location>
</feature>
<feature type="transmembrane region" description="Helical" evidence="7">
    <location>
        <begin position="91"/>
        <end position="110"/>
    </location>
</feature>
<feature type="transmembrane region" description="Helical" evidence="7">
    <location>
        <begin position="61"/>
        <end position="79"/>
    </location>
</feature>
<dbReference type="Proteomes" id="UP000011591">
    <property type="component" value="Unassembled WGS sequence"/>
</dbReference>
<dbReference type="PANTHER" id="PTHR43124:SF3">
    <property type="entry name" value="CHLORAMPHENICOL EFFLUX PUMP RV0191"/>
    <property type="match status" value="1"/>
</dbReference>
<dbReference type="GO" id="GO:0005886">
    <property type="term" value="C:plasma membrane"/>
    <property type="evidence" value="ECO:0007669"/>
    <property type="project" value="UniProtKB-SubCell"/>
</dbReference>
<reference evidence="9 10" key="1">
    <citation type="journal article" date="2014" name="PLoS Genet.">
        <title>Phylogenetically driven sequencing of extremely halophilic archaea reveals strategies for static and dynamic osmo-response.</title>
        <authorList>
            <person name="Becker E.A."/>
            <person name="Seitzer P.M."/>
            <person name="Tritt A."/>
            <person name="Larsen D."/>
            <person name="Krusor M."/>
            <person name="Yao A.I."/>
            <person name="Wu D."/>
            <person name="Madern D."/>
            <person name="Eisen J.A."/>
            <person name="Darling A.E."/>
            <person name="Facciotti M.T."/>
        </authorList>
    </citation>
    <scope>NUCLEOTIDE SEQUENCE [LARGE SCALE GENOMIC DNA]</scope>
    <source>
        <strain evidence="9 10">DSM 13077</strain>
    </source>
</reference>
<evidence type="ECO:0000256" key="2">
    <source>
        <dbReference type="ARBA" id="ARBA00022475"/>
    </source>
</evidence>
<dbReference type="Gene3D" id="1.20.1250.20">
    <property type="entry name" value="MFS general substrate transporter like domains"/>
    <property type="match status" value="2"/>
</dbReference>
<evidence type="ECO:0000256" key="7">
    <source>
        <dbReference type="SAM" id="Phobius"/>
    </source>
</evidence>
<comment type="subcellular location">
    <subcellularLocation>
        <location evidence="1">Cell membrane</location>
        <topology evidence="1">Multi-pass membrane protein</topology>
    </subcellularLocation>
</comment>
<evidence type="ECO:0000256" key="3">
    <source>
        <dbReference type="ARBA" id="ARBA00022692"/>
    </source>
</evidence>
<feature type="transmembrane region" description="Helical" evidence="7">
    <location>
        <begin position="392"/>
        <end position="412"/>
    </location>
</feature>
<gene>
    <name evidence="9" type="ORF">C480_09205</name>
</gene>
<feature type="domain" description="Major facilitator superfamily (MFS) profile" evidence="8">
    <location>
        <begin position="61"/>
        <end position="442"/>
    </location>
</feature>
<keyword evidence="4 7" id="KW-1133">Transmembrane helix</keyword>
<evidence type="ECO:0000256" key="5">
    <source>
        <dbReference type="ARBA" id="ARBA00023136"/>
    </source>
</evidence>
<sequence>MNSRRERPVGTPRFRPPRHFTPDALDNGDDSPTTRPREATGRIRDATAGSRMRRWRYSETVLALSTLAFFATMVGRLAISPVLPMIKDEFVVSNTVVGIAMTGMWMAYFLSQFPSGIFADRYGERPIILIAVGGTAVTSLFLAVAPVFAVFVLGTVALGAVAGLHYSVATTLLTRTYDEIGAAIGIHNSGGPAAGLIAPPIAGWVGVTYGWRPAVAIAVPVAILVYVLFARFIEPTAPRRPDQSMRDRFDLGAMVDLLSRPQIAFPICLAIAAAFVWQATSTFLPTFLERHRNYSTELASVVFAGYFVVQATTQVGVGAISDRYGRDFATAGCMLLASAGFALLVVGPGFTAVAVAVLLIGTGLGWGAALLPRFMDVLSDAERGAGFGLIRTVYGFVGALGSVGTGLVADLFNWGVTFGVLAGLLALVLCALVVNWALSLGY</sequence>
<feature type="transmembrane region" description="Helical" evidence="7">
    <location>
        <begin position="214"/>
        <end position="233"/>
    </location>
</feature>
<feature type="transmembrane region" description="Helical" evidence="7">
    <location>
        <begin position="180"/>
        <end position="202"/>
    </location>
</feature>
<dbReference type="AlphaFoldDB" id="M0BA51"/>
<evidence type="ECO:0000256" key="1">
    <source>
        <dbReference type="ARBA" id="ARBA00004651"/>
    </source>
</evidence>
<dbReference type="InterPro" id="IPR050189">
    <property type="entry name" value="MFS_Efflux_Transporters"/>
</dbReference>
<evidence type="ECO:0000256" key="6">
    <source>
        <dbReference type="SAM" id="MobiDB-lite"/>
    </source>
</evidence>
<dbReference type="SUPFAM" id="SSF103473">
    <property type="entry name" value="MFS general substrate transporter"/>
    <property type="match status" value="1"/>
</dbReference>
<keyword evidence="2" id="KW-1003">Cell membrane</keyword>
<dbReference type="EMBL" id="AOIP01000019">
    <property type="protein sequence ID" value="ELZ06504.1"/>
    <property type="molecule type" value="Genomic_DNA"/>
</dbReference>
<dbReference type="Pfam" id="PF07690">
    <property type="entry name" value="MFS_1"/>
    <property type="match status" value="1"/>
</dbReference>
<keyword evidence="10" id="KW-1185">Reference proteome</keyword>
<evidence type="ECO:0000313" key="10">
    <source>
        <dbReference type="Proteomes" id="UP000011591"/>
    </source>
</evidence>
<feature type="transmembrane region" description="Helical" evidence="7">
    <location>
        <begin position="418"/>
        <end position="438"/>
    </location>
</feature>
<feature type="transmembrane region" description="Helical" evidence="7">
    <location>
        <begin position="352"/>
        <end position="371"/>
    </location>
</feature>
<comment type="caution">
    <text evidence="9">The sequence shown here is derived from an EMBL/GenBank/DDBJ whole genome shotgun (WGS) entry which is preliminary data.</text>
</comment>
<accession>M0BA51</accession>
<dbReference type="CDD" id="cd17325">
    <property type="entry name" value="MFS_MdtG_SLC18_like"/>
    <property type="match status" value="1"/>
</dbReference>
<proteinExistence type="predicted"/>
<feature type="compositionally biased region" description="Basic and acidic residues" evidence="6">
    <location>
        <begin position="35"/>
        <end position="45"/>
    </location>
</feature>
<keyword evidence="3 7" id="KW-0812">Transmembrane</keyword>
<feature type="region of interest" description="Disordered" evidence="6">
    <location>
        <begin position="1"/>
        <end position="45"/>
    </location>
</feature>
<dbReference type="InterPro" id="IPR020846">
    <property type="entry name" value="MFS_dom"/>
</dbReference>
<protein>
    <submittedName>
        <fullName evidence="9">Major facilitator superfamily protein</fullName>
    </submittedName>
</protein>
<feature type="transmembrane region" description="Helical" evidence="7">
    <location>
        <begin position="148"/>
        <end position="168"/>
    </location>
</feature>